<dbReference type="HOGENOM" id="CLU_1238036_0_0_11"/>
<dbReference type="RefSeq" id="WP_023362299.1">
    <property type="nucleotide sequence ID" value="NC_022657.1"/>
</dbReference>
<feature type="compositionally biased region" description="Pro residues" evidence="1">
    <location>
        <begin position="169"/>
        <end position="178"/>
    </location>
</feature>
<organism evidence="2 3">
    <name type="scientific">Actinoplanes friuliensis DSM 7358</name>
    <dbReference type="NCBI Taxonomy" id="1246995"/>
    <lineage>
        <taxon>Bacteria</taxon>
        <taxon>Bacillati</taxon>
        <taxon>Actinomycetota</taxon>
        <taxon>Actinomycetes</taxon>
        <taxon>Micromonosporales</taxon>
        <taxon>Micromonosporaceae</taxon>
        <taxon>Actinoplanes</taxon>
    </lineage>
</organism>
<dbReference type="EMBL" id="CP006272">
    <property type="protein sequence ID" value="AGZ41926.1"/>
    <property type="molecule type" value="Genomic_DNA"/>
</dbReference>
<proteinExistence type="predicted"/>
<dbReference type="PATRIC" id="fig|1246995.3.peg.3702"/>
<dbReference type="AlphaFoldDB" id="U5W1X4"/>
<accession>U5W1X4</accession>
<dbReference type="STRING" id="1246995.AFR_18240"/>
<dbReference type="Proteomes" id="UP000017746">
    <property type="component" value="Chromosome"/>
</dbReference>
<reference evidence="2 3" key="1">
    <citation type="journal article" date="2014" name="J. Biotechnol.">
        <title>Complete genome sequence of the actinobacterium Actinoplanes friuliensis HAG 010964, producer of the lipopeptide antibiotic friulimycin.</title>
        <authorList>
            <person name="Ruckert C."/>
            <person name="Szczepanowski R."/>
            <person name="Albersmeier A."/>
            <person name="Goesmann A."/>
            <person name="Fischer N."/>
            <person name="Steinkamper A."/>
            <person name="Puhler A."/>
            <person name="Biener R."/>
            <person name="Schwartz D."/>
            <person name="Kalinowski J."/>
        </authorList>
    </citation>
    <scope>NUCLEOTIDE SEQUENCE [LARGE SCALE GENOMIC DNA]</scope>
    <source>
        <strain evidence="2 3">DSM 7358</strain>
    </source>
</reference>
<evidence type="ECO:0000313" key="2">
    <source>
        <dbReference type="EMBL" id="AGZ41926.1"/>
    </source>
</evidence>
<dbReference type="KEGG" id="afs:AFR_18240"/>
<sequence length="223" mass="23256">MSSAVVDVVIAVVLTLALTALAASAVVEWIGNLTHKRAKYLLRGLRNMLDAAGDAGRTAKSGPLAGAEAENAIYRKALAPGDGTTGDLTARLFDHPMLRAMMQPRRSAAGERTRVPPYVPAEMFSRALVDTLTPDDGDPLTLDRVRAAVAALDESMPARKALLGLAVRPAPPGKPPTGPRVSAIWSPRRTAPGARSGGPTTARGVSSPVWACRVRSPVPVTGS</sequence>
<name>U5W1X4_9ACTN</name>
<gene>
    <name evidence="2" type="ORF">AFR_18240</name>
</gene>
<feature type="region of interest" description="Disordered" evidence="1">
    <location>
        <begin position="167"/>
        <end position="207"/>
    </location>
</feature>
<evidence type="ECO:0000256" key="1">
    <source>
        <dbReference type="SAM" id="MobiDB-lite"/>
    </source>
</evidence>
<keyword evidence="3" id="KW-1185">Reference proteome</keyword>
<evidence type="ECO:0000313" key="3">
    <source>
        <dbReference type="Proteomes" id="UP000017746"/>
    </source>
</evidence>
<protein>
    <submittedName>
        <fullName evidence="2">Uncharacterized protein</fullName>
    </submittedName>
</protein>
<dbReference type="OrthoDB" id="6286374at2"/>